<keyword evidence="3" id="KW-0677">Repeat</keyword>
<organism evidence="7">
    <name type="scientific">hydrothermal vent metagenome</name>
    <dbReference type="NCBI Taxonomy" id="652676"/>
    <lineage>
        <taxon>unclassified sequences</taxon>
        <taxon>metagenomes</taxon>
        <taxon>ecological metagenomes</taxon>
    </lineage>
</organism>
<dbReference type="PANTHER" id="PTHR32479:SF17">
    <property type="entry name" value="GLYCOLATE OXIDASE IRON-SULFUR SUBUNIT"/>
    <property type="match status" value="1"/>
</dbReference>
<proteinExistence type="predicted"/>
<dbReference type="PROSITE" id="PS00198">
    <property type="entry name" value="4FE4S_FER_1"/>
    <property type="match status" value="1"/>
</dbReference>
<evidence type="ECO:0000256" key="5">
    <source>
        <dbReference type="ARBA" id="ARBA00023014"/>
    </source>
</evidence>
<reference evidence="7" key="1">
    <citation type="submission" date="2018-06" db="EMBL/GenBank/DDBJ databases">
        <authorList>
            <person name="Zhirakovskaya E."/>
        </authorList>
    </citation>
    <scope>NUCLEOTIDE SEQUENCE</scope>
</reference>
<dbReference type="GO" id="GO:0019154">
    <property type="term" value="F:glycolate dehydrogenase activity"/>
    <property type="evidence" value="ECO:0007669"/>
    <property type="project" value="UniProtKB-EC"/>
</dbReference>
<evidence type="ECO:0000256" key="1">
    <source>
        <dbReference type="ARBA" id="ARBA00022485"/>
    </source>
</evidence>
<dbReference type="PROSITE" id="PS51379">
    <property type="entry name" value="4FE4S_FER_2"/>
    <property type="match status" value="1"/>
</dbReference>
<dbReference type="SUPFAM" id="SSF54862">
    <property type="entry name" value="4Fe-4S ferredoxins"/>
    <property type="match status" value="1"/>
</dbReference>
<keyword evidence="1" id="KW-0004">4Fe-4S</keyword>
<dbReference type="InterPro" id="IPR009051">
    <property type="entry name" value="Helical_ferredxn"/>
</dbReference>
<protein>
    <submittedName>
        <fullName evidence="7">Glycolate dehydrogenase, iron-sulfur subunit GlcF</fullName>
        <ecNumber evidence="7">1.1.99.14</ecNumber>
    </submittedName>
</protein>
<keyword evidence="7" id="KW-0560">Oxidoreductase</keyword>
<dbReference type="GO" id="GO:0046872">
    <property type="term" value="F:metal ion binding"/>
    <property type="evidence" value="ECO:0007669"/>
    <property type="project" value="UniProtKB-KW"/>
</dbReference>
<dbReference type="EC" id="1.1.99.14" evidence="7"/>
<dbReference type="EMBL" id="UOFS01000031">
    <property type="protein sequence ID" value="VAW97020.1"/>
    <property type="molecule type" value="Genomic_DNA"/>
</dbReference>
<dbReference type="AlphaFoldDB" id="A0A3B1A637"/>
<dbReference type="Gene3D" id="1.10.1060.10">
    <property type="entry name" value="Alpha-helical ferredoxin"/>
    <property type="match status" value="1"/>
</dbReference>
<dbReference type="GO" id="GO:0051539">
    <property type="term" value="F:4 iron, 4 sulfur cluster binding"/>
    <property type="evidence" value="ECO:0007669"/>
    <property type="project" value="UniProtKB-KW"/>
</dbReference>
<dbReference type="InterPro" id="IPR017896">
    <property type="entry name" value="4Fe4S_Fe-S-bd"/>
</dbReference>
<dbReference type="InterPro" id="IPR012257">
    <property type="entry name" value="Glc_ox_4Fe-4S"/>
</dbReference>
<evidence type="ECO:0000256" key="3">
    <source>
        <dbReference type="ARBA" id="ARBA00022737"/>
    </source>
</evidence>
<keyword evidence="2" id="KW-0479">Metal-binding</keyword>
<evidence type="ECO:0000313" key="7">
    <source>
        <dbReference type="EMBL" id="VAW97020.1"/>
    </source>
</evidence>
<name>A0A3B1A637_9ZZZZ</name>
<dbReference type="Pfam" id="PF02754">
    <property type="entry name" value="CCG"/>
    <property type="match status" value="2"/>
</dbReference>
<dbReference type="PIRSF" id="PIRSF000139">
    <property type="entry name" value="Glc_ox_4Fe-4S"/>
    <property type="match status" value="1"/>
</dbReference>
<sequence length="391" mass="43633">MCLPHCPTYHATQLESESPRGRIAIMQGLIADQIENTQQAFAHIDNCLSCRACEKICPSNVSYGALLDQFKSQQQANLQPVRQRYLKSLLRFVLLHPQINMILLTIAKILKLHDVIGITKSRVPNTRAIYKTSQTDYPTTANNIIKKNTVALFVGCTGSSFDRQTLNDSIFVLNNLGYNVLISRTKTCCGALDAHAGREASAMNLASKNISTFNSLNADHIVYFATGCGAQLTEYHQIKWLTKQQQDNALKFTNKLSELSKFIQLHWSEKIKLKNSVLSVAIHEPCTHRNVLKESDSCAKLISQFSNINILTLKENKFCCGAAGDYMYSHKTMANTLRAAKLKEINQLTPDRLLTTNIGCALHLRKGLGQQKQLVPVMHPVSFIAELIVDA</sequence>
<dbReference type="PANTHER" id="PTHR32479">
    <property type="entry name" value="GLYCOLATE OXIDASE IRON-SULFUR SUBUNIT"/>
    <property type="match status" value="1"/>
</dbReference>
<keyword evidence="4" id="KW-0408">Iron</keyword>
<dbReference type="InterPro" id="IPR004017">
    <property type="entry name" value="Cys_rich_dom"/>
</dbReference>
<evidence type="ECO:0000256" key="2">
    <source>
        <dbReference type="ARBA" id="ARBA00022723"/>
    </source>
</evidence>
<gene>
    <name evidence="7" type="ORF">MNBD_GAMMA22-3048</name>
</gene>
<accession>A0A3B1A637</accession>
<feature type="domain" description="4Fe-4S ferredoxin-type" evidence="6">
    <location>
        <begin position="38"/>
        <end position="61"/>
    </location>
</feature>
<evidence type="ECO:0000259" key="6">
    <source>
        <dbReference type="PROSITE" id="PS51379"/>
    </source>
</evidence>
<dbReference type="Pfam" id="PF13534">
    <property type="entry name" value="Fer4_17"/>
    <property type="match status" value="1"/>
</dbReference>
<dbReference type="InterPro" id="IPR017900">
    <property type="entry name" value="4Fe4S_Fe_S_CS"/>
</dbReference>
<keyword evidence="5" id="KW-0411">Iron-sulfur</keyword>
<evidence type="ECO:0000256" key="4">
    <source>
        <dbReference type="ARBA" id="ARBA00023004"/>
    </source>
</evidence>